<gene>
    <name evidence="2" type="ORF">BHYA_0007g00550</name>
</gene>
<name>A0A4Z1H167_9HELO</name>
<feature type="transmembrane region" description="Helical" evidence="1">
    <location>
        <begin position="20"/>
        <end position="41"/>
    </location>
</feature>
<accession>A0A4Z1H167</accession>
<evidence type="ECO:0000313" key="2">
    <source>
        <dbReference type="EMBL" id="TGO42555.1"/>
    </source>
</evidence>
<evidence type="ECO:0000256" key="1">
    <source>
        <dbReference type="SAM" id="Phobius"/>
    </source>
</evidence>
<organism evidence="2 3">
    <name type="scientific">Botrytis hyacinthi</name>
    <dbReference type="NCBI Taxonomy" id="278943"/>
    <lineage>
        <taxon>Eukaryota</taxon>
        <taxon>Fungi</taxon>
        <taxon>Dikarya</taxon>
        <taxon>Ascomycota</taxon>
        <taxon>Pezizomycotina</taxon>
        <taxon>Leotiomycetes</taxon>
        <taxon>Helotiales</taxon>
        <taxon>Sclerotiniaceae</taxon>
        <taxon>Botrytis</taxon>
    </lineage>
</organism>
<proteinExistence type="predicted"/>
<keyword evidence="1" id="KW-0812">Transmembrane</keyword>
<protein>
    <submittedName>
        <fullName evidence="2">Uncharacterized protein</fullName>
    </submittedName>
</protein>
<evidence type="ECO:0000313" key="3">
    <source>
        <dbReference type="Proteomes" id="UP000297814"/>
    </source>
</evidence>
<keyword evidence="3" id="KW-1185">Reference proteome</keyword>
<dbReference type="AlphaFoldDB" id="A0A4Z1H167"/>
<reference evidence="2 3" key="1">
    <citation type="submission" date="2017-12" db="EMBL/GenBank/DDBJ databases">
        <title>Comparative genomics of Botrytis spp.</title>
        <authorList>
            <person name="Valero-Jimenez C.A."/>
            <person name="Tapia P."/>
            <person name="Veloso J."/>
            <person name="Silva-Moreno E."/>
            <person name="Staats M."/>
            <person name="Valdes J.H."/>
            <person name="Van Kan J.A.L."/>
        </authorList>
    </citation>
    <scope>NUCLEOTIDE SEQUENCE [LARGE SCALE GENOMIC DNA]</scope>
    <source>
        <strain evidence="2 3">Bh0001</strain>
    </source>
</reference>
<sequence length="73" mass="8610">MLGGSPKHLSNGKRDGRYGLYYRLLIIVVETFFLWLQKIIGLILGHLMYYINLNVTFYSAFGHLVNLKRYRED</sequence>
<dbReference type="Proteomes" id="UP000297814">
    <property type="component" value="Unassembled WGS sequence"/>
</dbReference>
<keyword evidence="1" id="KW-0472">Membrane</keyword>
<comment type="caution">
    <text evidence="2">The sequence shown here is derived from an EMBL/GenBank/DDBJ whole genome shotgun (WGS) entry which is preliminary data.</text>
</comment>
<keyword evidence="1" id="KW-1133">Transmembrane helix</keyword>
<dbReference type="EMBL" id="PQXK01000007">
    <property type="protein sequence ID" value="TGO42555.1"/>
    <property type="molecule type" value="Genomic_DNA"/>
</dbReference>
<feature type="transmembrane region" description="Helical" evidence="1">
    <location>
        <begin position="47"/>
        <end position="67"/>
    </location>
</feature>